<dbReference type="InParanoid" id="A0A0R2G0Y2"/>
<dbReference type="GO" id="GO:0005886">
    <property type="term" value="C:plasma membrane"/>
    <property type="evidence" value="ECO:0007669"/>
    <property type="project" value="UniProtKB-SubCell"/>
</dbReference>
<dbReference type="EMBL" id="JQAX01000004">
    <property type="protein sequence ID" value="KRN31287.1"/>
    <property type="molecule type" value="Genomic_DNA"/>
</dbReference>
<keyword evidence="6 7" id="KW-0472">Membrane</keyword>
<accession>A0A0R2G0Y2</accession>
<evidence type="ECO:0000256" key="7">
    <source>
        <dbReference type="SAM" id="Phobius"/>
    </source>
</evidence>
<sequence length="215" mass="23981">MTKRNGDMMEQLIETAINQYGYLAIIILLVVENIFPPIPSELILTFAGFLTYQGQLNIFGAICAATLGALIGASLLYWIGTYLNRERLAKLVDSRLGRILRLRLADFEKAESHFQRHGRAAVFFGRFIPVVRSLISVPAGMTKMPFLQFLVFTFAGSAIWNTVLISLGHIAGKAWTKMLVKVDSITGMLTWLLVALVVVGVVIYGLKRLNLLKRH</sequence>
<evidence type="ECO:0000256" key="2">
    <source>
        <dbReference type="ARBA" id="ARBA00010792"/>
    </source>
</evidence>
<feature type="transmembrane region" description="Helical" evidence="7">
    <location>
        <begin position="20"/>
        <end position="38"/>
    </location>
</feature>
<evidence type="ECO:0000313" key="9">
    <source>
        <dbReference type="EMBL" id="KRN31287.1"/>
    </source>
</evidence>
<dbReference type="FunCoup" id="A0A0R2G0Y2">
    <property type="interactions" value="195"/>
</dbReference>
<evidence type="ECO:0000256" key="3">
    <source>
        <dbReference type="ARBA" id="ARBA00022475"/>
    </source>
</evidence>
<comment type="similarity">
    <text evidence="2">Belongs to the DedA family.</text>
</comment>
<evidence type="ECO:0000259" key="8">
    <source>
        <dbReference type="Pfam" id="PF09335"/>
    </source>
</evidence>
<dbReference type="InterPro" id="IPR032816">
    <property type="entry name" value="VTT_dom"/>
</dbReference>
<dbReference type="PANTHER" id="PTHR42709">
    <property type="entry name" value="ALKALINE PHOSPHATASE LIKE PROTEIN"/>
    <property type="match status" value="1"/>
</dbReference>
<evidence type="ECO:0000256" key="6">
    <source>
        <dbReference type="ARBA" id="ARBA00023136"/>
    </source>
</evidence>
<evidence type="ECO:0000313" key="10">
    <source>
        <dbReference type="Proteomes" id="UP000051296"/>
    </source>
</evidence>
<evidence type="ECO:0000256" key="4">
    <source>
        <dbReference type="ARBA" id="ARBA00022692"/>
    </source>
</evidence>
<dbReference type="Proteomes" id="UP000051296">
    <property type="component" value="Unassembled WGS sequence"/>
</dbReference>
<dbReference type="AlphaFoldDB" id="A0A0R2G0Y2"/>
<dbReference type="Pfam" id="PF09335">
    <property type="entry name" value="VTT_dom"/>
    <property type="match status" value="1"/>
</dbReference>
<feature type="transmembrane region" description="Helical" evidence="7">
    <location>
        <begin position="188"/>
        <end position="206"/>
    </location>
</feature>
<comment type="caution">
    <text evidence="9">The sequence shown here is derived from an EMBL/GenBank/DDBJ whole genome shotgun (WGS) entry which is preliminary data.</text>
</comment>
<keyword evidence="5 7" id="KW-1133">Transmembrane helix</keyword>
<evidence type="ECO:0000256" key="1">
    <source>
        <dbReference type="ARBA" id="ARBA00004651"/>
    </source>
</evidence>
<dbReference type="PANTHER" id="PTHR42709:SF6">
    <property type="entry name" value="UNDECAPRENYL PHOSPHATE TRANSPORTER A"/>
    <property type="match status" value="1"/>
</dbReference>
<protein>
    <recommendedName>
        <fullName evidence="8">VTT domain-containing protein</fullName>
    </recommendedName>
</protein>
<keyword evidence="4 7" id="KW-0812">Transmembrane</keyword>
<comment type="subcellular location">
    <subcellularLocation>
        <location evidence="1">Cell membrane</location>
        <topology evidence="1">Multi-pass membrane protein</topology>
    </subcellularLocation>
</comment>
<dbReference type="STRING" id="1123500.GCA_000420365_01222"/>
<feature type="domain" description="VTT" evidence="8">
    <location>
        <begin position="38"/>
        <end position="169"/>
    </location>
</feature>
<feature type="transmembrane region" description="Helical" evidence="7">
    <location>
        <begin position="146"/>
        <end position="168"/>
    </location>
</feature>
<dbReference type="PATRIC" id="fig|1123500.6.peg.1170"/>
<keyword evidence="10" id="KW-1185">Reference proteome</keyword>
<dbReference type="RefSeq" id="WP_236695804.1">
    <property type="nucleotide sequence ID" value="NZ_JQAX01000004.1"/>
</dbReference>
<gene>
    <name evidence="9" type="ORF">IV68_GL001170</name>
</gene>
<proteinExistence type="inferred from homology"/>
<feature type="transmembrane region" description="Helical" evidence="7">
    <location>
        <begin position="58"/>
        <end position="80"/>
    </location>
</feature>
<dbReference type="eggNOG" id="COG0586">
    <property type="taxonomic scope" value="Bacteria"/>
</dbReference>
<keyword evidence="3" id="KW-1003">Cell membrane</keyword>
<evidence type="ECO:0000256" key="5">
    <source>
        <dbReference type="ARBA" id="ARBA00022989"/>
    </source>
</evidence>
<dbReference type="InterPro" id="IPR051311">
    <property type="entry name" value="DedA_domain"/>
</dbReference>
<name>A0A0R2G0Y2_9LACO</name>
<reference evidence="9 10" key="1">
    <citation type="journal article" date="2015" name="Genome Announc.">
        <title>Expanding the biotechnology potential of lactobacilli through comparative genomics of 213 strains and associated genera.</title>
        <authorList>
            <person name="Sun Z."/>
            <person name="Harris H.M."/>
            <person name="McCann A."/>
            <person name="Guo C."/>
            <person name="Argimon S."/>
            <person name="Zhang W."/>
            <person name="Yang X."/>
            <person name="Jeffery I.B."/>
            <person name="Cooney J.C."/>
            <person name="Kagawa T.F."/>
            <person name="Liu W."/>
            <person name="Song Y."/>
            <person name="Salvetti E."/>
            <person name="Wrobel A."/>
            <person name="Rasinkangas P."/>
            <person name="Parkhill J."/>
            <person name="Rea M.C."/>
            <person name="O'Sullivan O."/>
            <person name="Ritari J."/>
            <person name="Douillard F.P."/>
            <person name="Paul Ross R."/>
            <person name="Yang R."/>
            <person name="Briner A.E."/>
            <person name="Felis G.E."/>
            <person name="de Vos W.M."/>
            <person name="Barrangou R."/>
            <person name="Klaenhammer T.R."/>
            <person name="Caufield P.W."/>
            <person name="Cui Y."/>
            <person name="Zhang H."/>
            <person name="O'Toole P.W."/>
        </authorList>
    </citation>
    <scope>NUCLEOTIDE SEQUENCE [LARGE SCALE GENOMIC DNA]</scope>
    <source>
        <strain evidence="9 10">DSM 20190</strain>
    </source>
</reference>
<organism evidence="9 10">
    <name type="scientific">Weissella halotolerans DSM 20190</name>
    <dbReference type="NCBI Taxonomy" id="1123500"/>
    <lineage>
        <taxon>Bacteria</taxon>
        <taxon>Bacillati</taxon>
        <taxon>Bacillota</taxon>
        <taxon>Bacilli</taxon>
        <taxon>Lactobacillales</taxon>
        <taxon>Lactobacillaceae</taxon>
        <taxon>Weissella</taxon>
    </lineage>
</organism>